<feature type="compositionally biased region" description="Low complexity" evidence="1">
    <location>
        <begin position="35"/>
        <end position="54"/>
    </location>
</feature>
<name>A0A7D5IZW4_9MICO</name>
<accession>A0A7D5IZW4</accession>
<feature type="signal peptide" evidence="2">
    <location>
        <begin position="1"/>
        <end position="21"/>
    </location>
</feature>
<evidence type="ECO:0000256" key="2">
    <source>
        <dbReference type="SAM" id="SignalP"/>
    </source>
</evidence>
<gene>
    <name evidence="3" type="ORF">HW566_11230</name>
</gene>
<evidence type="ECO:0008006" key="5">
    <source>
        <dbReference type="Google" id="ProtNLM"/>
    </source>
</evidence>
<protein>
    <recommendedName>
        <fullName evidence="5">Lipoprotein</fullName>
    </recommendedName>
</protein>
<reference evidence="3 4" key="1">
    <citation type="submission" date="2020-06" db="EMBL/GenBank/DDBJ databases">
        <authorList>
            <person name="Jo H."/>
        </authorList>
    </citation>
    <scope>NUCLEOTIDE SEQUENCE [LARGE SCALE GENOMIC DNA]</scope>
    <source>
        <strain evidence="3 4">I46</strain>
    </source>
</reference>
<feature type="chain" id="PRO_5038897666" description="Lipoprotein" evidence="2">
    <location>
        <begin position="22"/>
        <end position="169"/>
    </location>
</feature>
<dbReference type="PROSITE" id="PS51257">
    <property type="entry name" value="PROKAR_LIPOPROTEIN"/>
    <property type="match status" value="1"/>
</dbReference>
<dbReference type="AlphaFoldDB" id="A0A7D5IZW4"/>
<keyword evidence="2" id="KW-0732">Signal</keyword>
<organism evidence="3 4">
    <name type="scientific">Microbacterium oleivorans</name>
    <dbReference type="NCBI Taxonomy" id="273677"/>
    <lineage>
        <taxon>Bacteria</taxon>
        <taxon>Bacillati</taxon>
        <taxon>Actinomycetota</taxon>
        <taxon>Actinomycetes</taxon>
        <taxon>Micrococcales</taxon>
        <taxon>Microbacteriaceae</taxon>
        <taxon>Microbacterium</taxon>
    </lineage>
</organism>
<dbReference type="Proteomes" id="UP000509638">
    <property type="component" value="Chromosome"/>
</dbReference>
<dbReference type="RefSeq" id="WP_178012929.1">
    <property type="nucleotide sequence ID" value="NZ_CP058316.1"/>
</dbReference>
<feature type="region of interest" description="Disordered" evidence="1">
    <location>
        <begin position="28"/>
        <end position="55"/>
    </location>
</feature>
<evidence type="ECO:0000313" key="4">
    <source>
        <dbReference type="Proteomes" id="UP000509638"/>
    </source>
</evidence>
<sequence>MRRAPIPMVIAGVAASLGILAACTPQGDLAPEQPAPTSGPVATPAAPSSAAVTPDPWAGYFDEEARANQREVPTQFWGSFGDVGGVAVNRSENQTLEPGGYAVTVRCEGPDGLTVTVETSAGTRLGDPVAVACPAATTLPVDLTERGLVVMLDSGGQAGAYLIGISPTS</sequence>
<dbReference type="EMBL" id="CP058316">
    <property type="protein sequence ID" value="QLD12295.1"/>
    <property type="molecule type" value="Genomic_DNA"/>
</dbReference>
<evidence type="ECO:0000256" key="1">
    <source>
        <dbReference type="SAM" id="MobiDB-lite"/>
    </source>
</evidence>
<evidence type="ECO:0000313" key="3">
    <source>
        <dbReference type="EMBL" id="QLD12295.1"/>
    </source>
</evidence>
<proteinExistence type="predicted"/>